<dbReference type="AlphaFoldDB" id="A0A8V8TQM8"/>
<dbReference type="OrthoDB" id="20865at2759"/>
<reference evidence="1" key="2">
    <citation type="journal article" date="2004" name="Nature">
        <title>Finishing the euchromatic sequence of the human genome.</title>
        <authorList>
            <consortium name="International Human Genome Sequencing Consortium"/>
        </authorList>
    </citation>
    <scope>NUCLEOTIDE SEQUENCE [LARGE SCALE GENOMIC DNA]</scope>
</reference>
<dbReference type="Ensembl" id="ENST00000703136.1">
    <property type="protein sequence ID" value="ENSP00000515190.1"/>
    <property type="gene ID" value="ENSG00000126970.17"/>
</dbReference>
<gene>
    <name evidence="1" type="primary">ZC4H2</name>
</gene>
<evidence type="ECO:0007829" key="4">
    <source>
        <dbReference type="ProteomicsDB" id="A0A8V8TQM8"/>
    </source>
</evidence>
<dbReference type="HGNC" id="HGNC:24931">
    <property type="gene designation" value="ZC4H2"/>
</dbReference>
<evidence type="ECO:0000313" key="2">
    <source>
        <dbReference type="Proteomes" id="UP000005640"/>
    </source>
</evidence>
<reference evidence="1" key="4">
    <citation type="submission" date="2025-05" db="UniProtKB">
        <authorList>
            <consortium name="Ensembl"/>
        </authorList>
    </citation>
    <scope>IDENTIFICATION</scope>
</reference>
<name>A0A8V8TQM8_HUMAN</name>
<dbReference type="GeneTree" id="ENSGT00390000018389"/>
<sequence>MADEQEIMCKLESIKEIRISLRHPSWSSAVPSWLTEALNSWAPEVIPLQLPQ</sequence>
<organism evidence="1 2">
    <name type="scientific">Homo sapiens</name>
    <name type="common">Human</name>
    <dbReference type="NCBI Taxonomy" id="9606"/>
    <lineage>
        <taxon>Eukaryota</taxon>
        <taxon>Metazoa</taxon>
        <taxon>Chordata</taxon>
        <taxon>Craniata</taxon>
        <taxon>Vertebrata</taxon>
        <taxon>Euteleostomi</taxon>
        <taxon>Mammalia</taxon>
        <taxon>Eutheria</taxon>
        <taxon>Euarchontoglires</taxon>
        <taxon>Primates</taxon>
        <taxon>Haplorrhini</taxon>
        <taxon>Catarrhini</taxon>
        <taxon>Hominidae</taxon>
        <taxon>Homo</taxon>
    </lineage>
</organism>
<accession>A0A8V8TQM8</accession>
<dbReference type="Ensembl" id="ENST00000703133.1">
    <property type="protein sequence ID" value="ENSP00000515188.1"/>
    <property type="gene ID" value="ENSG00000126970.17"/>
</dbReference>
<protein>
    <submittedName>
        <fullName evidence="1">Zinc finger C4H2-type containing</fullName>
    </submittedName>
</protein>
<keyword evidence="3 4" id="KW-1267">Proteomics identification</keyword>
<evidence type="ECO:0000313" key="1">
    <source>
        <dbReference type="Ensembl" id="ENSP00000515188.1"/>
    </source>
</evidence>
<dbReference type="EMBL" id="KF459134">
    <property type="status" value="NOT_ANNOTATED_CDS"/>
    <property type="molecule type" value="Genomic_DNA"/>
</dbReference>
<reference evidence="1 2" key="3">
    <citation type="journal article" date="2005" name="Nature">
        <title>The DNA sequence of the human X chromosome.</title>
        <authorList>
            <person name="Ross M.T."/>
            <person name="Grafham D.V."/>
            <person name="Coffey A.J."/>
            <person name="Scherer S."/>
            <person name="McLay K."/>
            <person name="Muzny D."/>
            <person name="Platzer M."/>
            <person name="Howell G.R."/>
            <person name="Burrows C."/>
            <person name="Bird C.P."/>
            <person name="Frankish A."/>
            <person name="Lovell F.L."/>
            <person name="Howe K.L."/>
            <person name="Ashurst J.L."/>
            <person name="Fulton R.S."/>
            <person name="Sudbrak R."/>
            <person name="Wen G."/>
            <person name="Jones M.C."/>
            <person name="Hurles M.E."/>
            <person name="Andrews T.D."/>
            <person name="Scott C.E."/>
            <person name="Searle S."/>
            <person name="Ramser J."/>
            <person name="Whittaker A."/>
            <person name="Deadman R."/>
            <person name="Carter N.P."/>
            <person name="Hunt S.E."/>
            <person name="Chen R."/>
            <person name="Cree A."/>
            <person name="Gunaratne P."/>
            <person name="Havlak P."/>
            <person name="Hodgson A."/>
            <person name="Metzker M.L."/>
            <person name="Richards S."/>
            <person name="Scott G."/>
            <person name="Steffen D."/>
            <person name="Sodergren E."/>
            <person name="Wheeler D.A."/>
            <person name="Worley K.C."/>
            <person name="Ainscough R."/>
            <person name="Ambrose K.D."/>
            <person name="Ansari-Lari M.A."/>
            <person name="Aradhya S."/>
            <person name="Ashwell R.I."/>
            <person name="Babbage A.K."/>
            <person name="Bagguley C.L."/>
            <person name="Ballabio A."/>
            <person name="Banerjee R."/>
            <person name="Barker G.E."/>
            <person name="Barlow K.F."/>
            <person name="Barrett I.P."/>
            <person name="Bates K.N."/>
            <person name="Beare D.M."/>
            <person name="Beasley H."/>
            <person name="Beasley O."/>
            <person name="Beck A."/>
            <person name="Bethel G."/>
            <person name="Blechschmidt K."/>
            <person name="Brady N."/>
            <person name="Bray-Allen S."/>
            <person name="Bridgeman A.M."/>
            <person name="Brown A.J."/>
            <person name="Brown M.J."/>
            <person name="Bonnin D."/>
            <person name="Bruford E.A."/>
            <person name="Buhay C."/>
            <person name="Burch P."/>
            <person name="Burford D."/>
            <person name="Burgess J."/>
            <person name="Burrill W."/>
            <person name="Burton J."/>
            <person name="Bye J.M."/>
            <person name="Carder C."/>
            <person name="Carrel L."/>
            <person name="Chako J."/>
            <person name="Chapman J.C."/>
            <person name="Chavez D."/>
            <person name="Chen E."/>
            <person name="Chen G."/>
            <person name="Chen Y."/>
            <person name="Chen Z."/>
            <person name="Chinault C."/>
            <person name="Ciccodicola A."/>
            <person name="Clark S.Y."/>
            <person name="Clarke G."/>
            <person name="Clee C.M."/>
            <person name="Clegg S."/>
            <person name="Clerc-Blankenburg K."/>
            <person name="Clifford K."/>
            <person name="Cobley V."/>
            <person name="Cole C.G."/>
            <person name="Conquer J.S."/>
            <person name="Corby N."/>
            <person name="Connor R.E."/>
            <person name="David R."/>
            <person name="Davies J."/>
            <person name="Davis C."/>
            <person name="Davis J."/>
            <person name="Delgado O."/>
            <person name="Deshazo D."/>
            <person name="Dhami P."/>
            <person name="Ding Y."/>
            <person name="Dinh H."/>
            <person name="Dodsworth S."/>
            <person name="Draper H."/>
            <person name="Dugan-Rocha S."/>
            <person name="Dunham A."/>
            <person name="Dunn M."/>
            <person name="Durbin K.J."/>
            <person name="Dutta I."/>
            <person name="Eades T."/>
            <person name="Ellwood M."/>
            <person name="Emery-Cohen A."/>
            <person name="Errington H."/>
            <person name="Evans K.L."/>
            <person name="Faulkner L."/>
            <person name="Francis F."/>
            <person name="Frankland J."/>
            <person name="Fraser A.E."/>
            <person name="Galgoczy P."/>
            <person name="Gilbert J."/>
            <person name="Gill R."/>
            <person name="Glockner G."/>
            <person name="Gregory S.G."/>
            <person name="Gribble S."/>
            <person name="Griffiths C."/>
            <person name="Grocock R."/>
            <person name="Gu Y."/>
            <person name="Gwilliam R."/>
            <person name="Hamilton C."/>
            <person name="Hart E.A."/>
            <person name="Hawes A."/>
            <person name="Heath P.D."/>
            <person name="Heitmann K."/>
            <person name="Hennig S."/>
            <person name="Hernandez J."/>
            <person name="Hinzmann B."/>
            <person name="Ho S."/>
            <person name="Hoffs M."/>
            <person name="Howden P.J."/>
            <person name="Huckle E.J."/>
            <person name="Hume J."/>
            <person name="Hunt P.J."/>
            <person name="Hunt A.R."/>
            <person name="Isherwood J."/>
            <person name="Jacob L."/>
            <person name="Johnson D."/>
            <person name="Jones S."/>
            <person name="de Jong P.J."/>
            <person name="Joseph S.S."/>
            <person name="Keenan S."/>
            <person name="Kelly S."/>
            <person name="Kershaw J.K."/>
            <person name="Khan Z."/>
            <person name="Kioschis P."/>
            <person name="Klages S."/>
            <person name="Knights A.J."/>
            <person name="Kosiura A."/>
            <person name="Kovar-Smith C."/>
            <person name="Laird G.K."/>
            <person name="Langford C."/>
            <person name="Lawlor S."/>
            <person name="Leversha M."/>
            <person name="Lewis L."/>
            <person name="Liu W."/>
            <person name="Lloyd C."/>
            <person name="Lloyd D.M."/>
            <person name="Loulseged H."/>
            <person name="Loveland J.E."/>
            <person name="Lovell J.D."/>
            <person name="Lozado R."/>
            <person name="Lu J."/>
            <person name="Lyne R."/>
            <person name="Ma J."/>
            <person name="Maheshwari M."/>
            <person name="Matthews L.H."/>
            <person name="McDowall J."/>
            <person name="McLaren S."/>
            <person name="McMurray A."/>
            <person name="Meidl P."/>
            <person name="Meitinger T."/>
            <person name="Milne S."/>
            <person name="Miner G."/>
            <person name="Mistry S.L."/>
            <person name="Morgan M."/>
            <person name="Morris S."/>
            <person name="Muller I."/>
            <person name="Mullikin J.C."/>
            <person name="Nguyen N."/>
            <person name="Nordsiek G."/>
            <person name="Nyakatura G."/>
            <person name="O'Dell C.N."/>
            <person name="Okwuonu G."/>
            <person name="Palmer S."/>
            <person name="Pandian R."/>
            <person name="Parker D."/>
            <person name="Parrish J."/>
            <person name="Pasternak S."/>
            <person name="Patel D."/>
            <person name="Pearce A.V."/>
            <person name="Pearson D.M."/>
            <person name="Pelan S.E."/>
            <person name="Perez L."/>
            <person name="Porter K.M."/>
            <person name="Ramsey Y."/>
            <person name="Reichwald K."/>
            <person name="Rhodes S."/>
            <person name="Ridler K.A."/>
            <person name="Schlessinger D."/>
            <person name="Schueler M.G."/>
            <person name="Sehra H.K."/>
            <person name="Shaw-Smith C."/>
            <person name="Shen H."/>
            <person name="Sheridan E.M."/>
            <person name="Shownkeen R."/>
            <person name="Skuce C.D."/>
            <person name="Smith M.L."/>
            <person name="Sotheran E.C."/>
            <person name="Steingruber H.E."/>
            <person name="Steward C.A."/>
            <person name="Storey R."/>
            <person name="Swann R.M."/>
            <person name="Swarbreck D."/>
            <person name="Tabor P.E."/>
            <person name="Taudien S."/>
            <person name="Taylor T."/>
            <person name="Teague B."/>
            <person name="Thomas K."/>
            <person name="Thorpe A."/>
            <person name="Timms K."/>
            <person name="Tracey A."/>
            <person name="Trevanion S."/>
            <person name="Tromans A.C."/>
            <person name="d'Urso M."/>
            <person name="Verduzco D."/>
            <person name="Villasana D."/>
            <person name="Waldron L."/>
            <person name="Wall M."/>
            <person name="Wang Q."/>
            <person name="Warren J."/>
            <person name="Warry G.L."/>
            <person name="Wei X."/>
            <person name="West A."/>
            <person name="Whitehead S.L."/>
            <person name="Whiteley M.N."/>
            <person name="Wilkinson J.E."/>
            <person name="Willey D.L."/>
            <person name="Williams G."/>
            <person name="Williams L."/>
            <person name="Williamson A."/>
            <person name="Williamson H."/>
            <person name="Wilming L."/>
            <person name="Woodmansey R.L."/>
            <person name="Wray P.W."/>
            <person name="Yen J."/>
            <person name="Zhang J."/>
            <person name="Zhou J."/>
            <person name="Zoghbi H."/>
            <person name="Zorilla S."/>
            <person name="Buck D."/>
            <person name="Reinhardt R."/>
            <person name="Poustka A."/>
            <person name="Rosenthal A."/>
            <person name="Lehrach H."/>
            <person name="Meindl A."/>
            <person name="Minx P.J."/>
            <person name="Hillier L.W."/>
            <person name="Willard H.F."/>
            <person name="Wilson R.K."/>
            <person name="Waterston R.H."/>
            <person name="Rice C.M."/>
            <person name="Vaudin M."/>
            <person name="Coulson A."/>
            <person name="Nelson D.L."/>
            <person name="Weinstock G."/>
            <person name="Sulston J.E."/>
            <person name="Durbin R."/>
            <person name="Hubbard T."/>
            <person name="Gibbs R.A."/>
            <person name="Beck S."/>
            <person name="Rogers J."/>
            <person name="Bentley D.R."/>
        </authorList>
    </citation>
    <scope>NUCLEOTIDE SEQUENCE [LARGE SCALE GENOMIC DNA]</scope>
</reference>
<evidence type="ECO:0007829" key="3">
    <source>
        <dbReference type="PeptideAtlas" id="A0A8V8TQM8"/>
    </source>
</evidence>
<dbReference type="OpenTargets" id="ENSG00000126970"/>
<dbReference type="EMBL" id="AL355606">
    <property type="status" value="NOT_ANNOTATED_CDS"/>
    <property type="molecule type" value="Genomic_DNA"/>
</dbReference>
<keyword evidence="2" id="KW-1185">Reference proteome</keyword>
<dbReference type="Proteomes" id="UP000005640">
    <property type="component" value="Chromosome X"/>
</dbReference>
<reference evidence="1" key="1">
    <citation type="journal article" date="2001" name="Nature">
        <title>Initial sequencing and analysis of the human genome.</title>
        <authorList>
            <consortium name="International Human Genome Sequencing Consortium"/>
            <person name="Lander E.S."/>
            <person name="Linton L.M."/>
            <person name="Birren B."/>
            <person name="Nusbaum C."/>
            <person name="Zody M.C."/>
            <person name="Baldwin J."/>
            <person name="Devon K."/>
            <person name="Dewar K."/>
            <person name="Doyle M."/>
            <person name="FitzHugh W."/>
            <person name="Funke R."/>
            <person name="Gage D."/>
            <person name="Harris K."/>
            <person name="Heaford A."/>
            <person name="Howland J."/>
            <person name="Kann L."/>
            <person name="Lehoczky J."/>
            <person name="LeVine R."/>
            <person name="McEwan P."/>
            <person name="McKernan K."/>
            <person name="Meldrim J."/>
            <person name="Mesirov J.P."/>
            <person name="Miranda C."/>
            <person name="Morris W."/>
            <person name="Naylor J."/>
            <person name="Raymond C."/>
            <person name="Rosetti M."/>
            <person name="Santos R."/>
            <person name="Sheridan A."/>
            <person name="Sougnez C."/>
            <person name="Stange-Thomann N."/>
            <person name="Stojanovic N."/>
            <person name="Subramanian A."/>
            <person name="Wyman D."/>
            <person name="Rogers J."/>
            <person name="Sulston J."/>
            <person name="Ainscough R."/>
            <person name="Beck S."/>
            <person name="Bentley D."/>
            <person name="Burton J."/>
            <person name="Clee C."/>
            <person name="Carter N."/>
            <person name="Coulson A."/>
            <person name="Deadman R."/>
            <person name="Deloukas P."/>
            <person name="Dunham A."/>
            <person name="Dunham I."/>
            <person name="Durbin R."/>
            <person name="French L."/>
            <person name="Grafham D."/>
            <person name="Gregory S."/>
            <person name="Hubbard T."/>
            <person name="Humphray S."/>
            <person name="Hunt A."/>
            <person name="Jones M."/>
            <person name="Lloyd C."/>
            <person name="McMurray A."/>
            <person name="Matthews L."/>
            <person name="Mercer S."/>
            <person name="Milne S."/>
            <person name="Mullikin J.C."/>
            <person name="Mungall A."/>
            <person name="Plumb R."/>
            <person name="Ross M."/>
            <person name="Shownkeen R."/>
            <person name="Sims S."/>
            <person name="Waterston R.H."/>
            <person name="Wilson R.K."/>
            <person name="Hillier L.W."/>
            <person name="McPherson J.D."/>
            <person name="Marra M.A."/>
            <person name="Mardis E.R."/>
            <person name="Fulton L.A."/>
            <person name="Chinwalla A.T."/>
            <person name="Pepin K.H."/>
            <person name="Gish W.R."/>
            <person name="Chissoe S.L."/>
            <person name="Wendl M.C."/>
            <person name="Delehaunty K.D."/>
            <person name="Miner T.L."/>
            <person name="Delehaunty A."/>
            <person name="Kramer J.B."/>
            <person name="Cook L.L."/>
            <person name="Fulton R.S."/>
            <person name="Johnson D.L."/>
            <person name="Minx P.J."/>
            <person name="Clifton S.W."/>
            <person name="Hawkins T."/>
            <person name="Branscomb E."/>
            <person name="Predki P."/>
            <person name="Richardson P."/>
            <person name="Wenning S."/>
            <person name="Slezak T."/>
            <person name="Doggett N."/>
            <person name="Cheng J.F."/>
            <person name="Olsen A."/>
            <person name="Lucas S."/>
            <person name="Elkin C."/>
            <person name="Uberbacher E."/>
            <person name="Frazier M."/>
            <person name="Gibbs R.A."/>
            <person name="Muzny D.M."/>
            <person name="Scherer S.E."/>
            <person name="Bouck J.B."/>
            <person name="Sodergren E.J."/>
            <person name="Worley K.C."/>
            <person name="Rives C.M."/>
            <person name="Gorrell J.H."/>
            <person name="Metzker M.L."/>
            <person name="Naylor S.L."/>
            <person name="Kucherlapati R.S."/>
            <person name="Nelson D.L."/>
            <person name="Weinstock G.M."/>
            <person name="Sakaki Y."/>
            <person name="Fujiyama A."/>
            <person name="Hattori M."/>
            <person name="Yada T."/>
            <person name="Toyoda A."/>
            <person name="Itoh T."/>
            <person name="Kawagoe C."/>
            <person name="Watanabe H."/>
            <person name="Totoki Y."/>
            <person name="Taylor T."/>
            <person name="Weissenbach J."/>
            <person name="Heilig R."/>
            <person name="Saurin W."/>
            <person name="Artiguenave F."/>
            <person name="Brottier P."/>
            <person name="Bruls T."/>
            <person name="Pelletier E."/>
            <person name="Robert C."/>
            <person name="Wincker P."/>
            <person name="Smith D.R."/>
            <person name="Doucette-Stamm L."/>
            <person name="Rubenfield M."/>
            <person name="Weinstock K."/>
            <person name="Lee H.M."/>
            <person name="Dubois J."/>
            <person name="Rosenthal A."/>
            <person name="Platzer M."/>
            <person name="Nyakatura G."/>
            <person name="Taudien S."/>
            <person name="Rump A."/>
            <person name="Yang H."/>
            <person name="Yu J."/>
            <person name="Wang J."/>
            <person name="Huang G."/>
            <person name="Gu J."/>
            <person name="Hood L."/>
            <person name="Rowen L."/>
            <person name="Madan A."/>
            <person name="Qin S."/>
            <person name="Davis R.W."/>
            <person name="Federspiel N.A."/>
            <person name="Abola A.P."/>
            <person name="Proctor M.J."/>
            <person name="Myers R.M."/>
            <person name="Schmutz J."/>
            <person name="Dickson M."/>
            <person name="Grimwood J."/>
            <person name="Cox D.R."/>
            <person name="Olson M.V."/>
            <person name="Kaul R."/>
            <person name="Raymond C."/>
            <person name="Shimizu N."/>
            <person name="Kawasaki K."/>
            <person name="Minoshima S."/>
            <person name="Evans G.A."/>
            <person name="Athanasiou M."/>
            <person name="Schultz R."/>
            <person name="Roe B.A."/>
            <person name="Chen F."/>
            <person name="Pan H."/>
            <person name="Ramser J."/>
            <person name="Lehrach H."/>
            <person name="Reinhardt R."/>
            <person name="McCombie W.R."/>
            <person name="de la Bastide M."/>
            <person name="Dedhia N."/>
            <person name="Blocker H."/>
            <person name="Hornischer K."/>
            <person name="Nordsiek G."/>
            <person name="Agarwala R."/>
            <person name="Aravind L."/>
            <person name="Bailey J.A."/>
            <person name="Bateman A."/>
            <person name="Batzoglou S."/>
            <person name="Birney E."/>
            <person name="Bork P."/>
            <person name="Brown D.G."/>
            <person name="Burge C.B."/>
            <person name="Cerutti L."/>
            <person name="Chen H.C."/>
            <person name="Church D."/>
            <person name="Clamp M."/>
            <person name="Copley R.R."/>
            <person name="Doerks T."/>
            <person name="Eddy S.R."/>
            <person name="Eichler E.E."/>
            <person name="Furey T.S."/>
            <person name="Galagan J."/>
            <person name="Gilbert J.G."/>
            <person name="Harmon C."/>
            <person name="Hayashizaki Y."/>
            <person name="Haussler D."/>
            <person name="Hermjakob H."/>
            <person name="Hokamp K."/>
            <person name="Jang W."/>
            <person name="Johnson L.S."/>
            <person name="Jones T.A."/>
            <person name="Kasif S."/>
            <person name="Kaspryzk A."/>
            <person name="Kennedy S."/>
            <person name="Kent W.J."/>
            <person name="Kitts P."/>
            <person name="Koonin E.V."/>
            <person name="Korf I."/>
            <person name="Kulp D."/>
            <person name="Lancet D."/>
            <person name="Lowe T.M."/>
            <person name="McLysaght A."/>
            <person name="Mikkelsen T."/>
            <person name="Moran J.V."/>
            <person name="Mulder N."/>
            <person name="Pollara V.J."/>
            <person name="Ponting C.P."/>
            <person name="Schuler G."/>
            <person name="Schultz J."/>
            <person name="Slater G."/>
            <person name="Smit A.F."/>
            <person name="Stupka E."/>
            <person name="Szustakowski J."/>
            <person name="Thierry-Mieg D."/>
            <person name="Thierry-Mieg J."/>
            <person name="Wagner L."/>
            <person name="Wallis J."/>
            <person name="Wheeler R."/>
            <person name="Williams A."/>
            <person name="Wolf Y.I."/>
            <person name="Wolfe K.H."/>
            <person name="Yang S.P."/>
            <person name="Yeh R.F."/>
            <person name="Collins F."/>
            <person name="Guyer M.S."/>
            <person name="Peterson J."/>
            <person name="Felsenfeld A."/>
            <person name="Wetterstrand K.A."/>
            <person name="Patrinos A."/>
            <person name="Morgan M.J."/>
            <person name="de Jong P."/>
            <person name="Catanese J.J."/>
            <person name="Osoegawa K."/>
            <person name="Shizuya H."/>
            <person name="Choi S."/>
            <person name="Chen Y.J."/>
        </authorList>
    </citation>
    <scope>NUCLEOTIDE SEQUENCE [LARGE SCALE GENOMIC DNA]</scope>
</reference>
<proteinExistence type="evidence at protein level"/>